<reference evidence="1" key="2">
    <citation type="submission" date="2020-11" db="EMBL/GenBank/DDBJ databases">
        <authorList>
            <person name="McCartney M.A."/>
            <person name="Auch B."/>
            <person name="Kono T."/>
            <person name="Mallez S."/>
            <person name="Becker A."/>
            <person name="Gohl D.M."/>
            <person name="Silverstein K.A.T."/>
            <person name="Koren S."/>
            <person name="Bechman K.B."/>
            <person name="Herman A."/>
            <person name="Abrahante J.E."/>
            <person name="Garbe J."/>
        </authorList>
    </citation>
    <scope>NUCLEOTIDE SEQUENCE</scope>
    <source>
        <strain evidence="1">Duluth1</strain>
        <tissue evidence="1">Whole animal</tissue>
    </source>
</reference>
<reference evidence="1" key="1">
    <citation type="journal article" date="2019" name="bioRxiv">
        <title>The Genome of the Zebra Mussel, Dreissena polymorpha: A Resource for Invasive Species Research.</title>
        <authorList>
            <person name="McCartney M.A."/>
            <person name="Auch B."/>
            <person name="Kono T."/>
            <person name="Mallez S."/>
            <person name="Zhang Y."/>
            <person name="Obille A."/>
            <person name="Becker A."/>
            <person name="Abrahante J.E."/>
            <person name="Garbe J."/>
            <person name="Badalamenti J.P."/>
            <person name="Herman A."/>
            <person name="Mangelson H."/>
            <person name="Liachko I."/>
            <person name="Sullivan S."/>
            <person name="Sone E.D."/>
            <person name="Koren S."/>
            <person name="Silverstein K.A.T."/>
            <person name="Beckman K.B."/>
            <person name="Gohl D.M."/>
        </authorList>
    </citation>
    <scope>NUCLEOTIDE SEQUENCE</scope>
    <source>
        <strain evidence="1">Duluth1</strain>
        <tissue evidence="1">Whole animal</tissue>
    </source>
</reference>
<protein>
    <submittedName>
        <fullName evidence="1">Uncharacterized protein</fullName>
    </submittedName>
</protein>
<dbReference type="InterPro" id="IPR046341">
    <property type="entry name" value="SET_dom_sf"/>
</dbReference>
<accession>A0A9D4KYB9</accession>
<dbReference type="AlphaFoldDB" id="A0A9D4KYB9"/>
<keyword evidence="2" id="KW-1185">Reference proteome</keyword>
<name>A0A9D4KYB9_DREPO</name>
<gene>
    <name evidence="1" type="ORF">DPMN_090214</name>
</gene>
<evidence type="ECO:0000313" key="1">
    <source>
        <dbReference type="EMBL" id="KAH3847879.1"/>
    </source>
</evidence>
<dbReference type="EMBL" id="JAIWYP010000003">
    <property type="protein sequence ID" value="KAH3847879.1"/>
    <property type="molecule type" value="Genomic_DNA"/>
</dbReference>
<comment type="caution">
    <text evidence="1">The sequence shown here is derived from an EMBL/GenBank/DDBJ whole genome shotgun (WGS) entry which is preliminary data.</text>
</comment>
<sequence length="86" mass="9748">MKKTYQSSSLNLEGDTLRAFIKEQSWPYVCLCSTANKGQGVFANSFIKKGQVVCDHHGQKISSEGEKRMRSTDSMATNYMLFFKAR</sequence>
<proteinExistence type="predicted"/>
<dbReference type="Proteomes" id="UP000828390">
    <property type="component" value="Unassembled WGS sequence"/>
</dbReference>
<dbReference type="SUPFAM" id="SSF82199">
    <property type="entry name" value="SET domain"/>
    <property type="match status" value="1"/>
</dbReference>
<organism evidence="1 2">
    <name type="scientific">Dreissena polymorpha</name>
    <name type="common">Zebra mussel</name>
    <name type="synonym">Mytilus polymorpha</name>
    <dbReference type="NCBI Taxonomy" id="45954"/>
    <lineage>
        <taxon>Eukaryota</taxon>
        <taxon>Metazoa</taxon>
        <taxon>Spiralia</taxon>
        <taxon>Lophotrochozoa</taxon>
        <taxon>Mollusca</taxon>
        <taxon>Bivalvia</taxon>
        <taxon>Autobranchia</taxon>
        <taxon>Heteroconchia</taxon>
        <taxon>Euheterodonta</taxon>
        <taxon>Imparidentia</taxon>
        <taxon>Neoheterodontei</taxon>
        <taxon>Myida</taxon>
        <taxon>Dreissenoidea</taxon>
        <taxon>Dreissenidae</taxon>
        <taxon>Dreissena</taxon>
    </lineage>
</organism>
<dbReference type="Gene3D" id="2.170.270.10">
    <property type="entry name" value="SET domain"/>
    <property type="match status" value="1"/>
</dbReference>
<evidence type="ECO:0000313" key="2">
    <source>
        <dbReference type="Proteomes" id="UP000828390"/>
    </source>
</evidence>